<sequence length="82" mass="8100">MDFGSDVGVDGADFVLEDVAEALGLGDFGDAVGDHPGFVAVAEAVECQVWFDGLDEDGWACAVEVAVGGGAHGAAAEVGASE</sequence>
<accession>A0ABS8ZSS8</accession>
<gene>
    <name evidence="1" type="ORF">LWC34_45645</name>
</gene>
<dbReference type="EMBL" id="JAJVCN010000004">
    <property type="protein sequence ID" value="MCE7010045.1"/>
    <property type="molecule type" value="Genomic_DNA"/>
</dbReference>
<evidence type="ECO:0000313" key="2">
    <source>
        <dbReference type="Proteomes" id="UP001521150"/>
    </source>
</evidence>
<protein>
    <submittedName>
        <fullName evidence="1">Uncharacterized protein</fullName>
    </submittedName>
</protein>
<keyword evidence="2" id="KW-1185">Reference proteome</keyword>
<organism evidence="1 2">
    <name type="scientific">Kibdelosporangium philippinense</name>
    <dbReference type="NCBI Taxonomy" id="211113"/>
    <lineage>
        <taxon>Bacteria</taxon>
        <taxon>Bacillati</taxon>
        <taxon>Actinomycetota</taxon>
        <taxon>Actinomycetes</taxon>
        <taxon>Pseudonocardiales</taxon>
        <taxon>Pseudonocardiaceae</taxon>
        <taxon>Kibdelosporangium</taxon>
    </lineage>
</organism>
<comment type="caution">
    <text evidence="1">The sequence shown here is derived from an EMBL/GenBank/DDBJ whole genome shotgun (WGS) entry which is preliminary data.</text>
</comment>
<dbReference type="RefSeq" id="WP_233731523.1">
    <property type="nucleotide sequence ID" value="NZ_JAJVCN010000004.1"/>
</dbReference>
<reference evidence="1 2" key="1">
    <citation type="submission" date="2021-12" db="EMBL/GenBank/DDBJ databases">
        <title>Genome sequence of Kibdelosporangium philippinense ATCC 49844.</title>
        <authorList>
            <person name="Fedorov E.A."/>
            <person name="Omeragic M."/>
            <person name="Shalygina K.F."/>
            <person name="Maclea K.S."/>
        </authorList>
    </citation>
    <scope>NUCLEOTIDE SEQUENCE [LARGE SCALE GENOMIC DNA]</scope>
    <source>
        <strain evidence="1 2">ATCC 49844</strain>
    </source>
</reference>
<dbReference type="Proteomes" id="UP001521150">
    <property type="component" value="Unassembled WGS sequence"/>
</dbReference>
<proteinExistence type="predicted"/>
<evidence type="ECO:0000313" key="1">
    <source>
        <dbReference type="EMBL" id="MCE7010045.1"/>
    </source>
</evidence>
<name>A0ABS8ZSS8_9PSEU</name>